<evidence type="ECO:0000313" key="2">
    <source>
        <dbReference type="EMBL" id="EGK62052.1"/>
    </source>
</evidence>
<dbReference type="Proteomes" id="UP000004067">
    <property type="component" value="Unassembled WGS sequence"/>
</dbReference>
<dbReference type="EMBL" id="AFHQ01000007">
    <property type="protein sequence ID" value="EGK62052.1"/>
    <property type="molecule type" value="Genomic_DNA"/>
</dbReference>
<dbReference type="SUPFAM" id="SSF46785">
    <property type="entry name" value="Winged helix' DNA-binding domain"/>
    <property type="match status" value="1"/>
</dbReference>
<keyword evidence="3" id="KW-1185">Reference proteome</keyword>
<dbReference type="Gene3D" id="3.30.950.30">
    <property type="entry name" value="Schlafen, AAA domain"/>
    <property type="match status" value="1"/>
</dbReference>
<protein>
    <submittedName>
        <fullName evidence="2">Transcriptional regulator</fullName>
    </submittedName>
</protein>
<dbReference type="InterPro" id="IPR038475">
    <property type="entry name" value="RecG_C_sf"/>
</dbReference>
<dbReference type="eggNOG" id="COG2865">
    <property type="taxonomic scope" value="Bacteria"/>
</dbReference>
<dbReference type="PANTHER" id="PTHR30595">
    <property type="entry name" value="GLPR-RELATED TRANSCRIPTIONAL REPRESSOR"/>
    <property type="match status" value="1"/>
</dbReference>
<name>F5RJ66_9FIRM</name>
<gene>
    <name evidence="2" type="ORF">HMPREF9081_0301</name>
</gene>
<dbReference type="Pfam" id="PF04326">
    <property type="entry name" value="SLFN_AlbA_2"/>
    <property type="match status" value="1"/>
</dbReference>
<dbReference type="STRING" id="888060.HMPREF9081_0301"/>
<dbReference type="InterPro" id="IPR007421">
    <property type="entry name" value="Schlafen_AlbA_2_dom"/>
</dbReference>
<dbReference type="Pfam" id="PF13749">
    <property type="entry name" value="HATPase_c_4"/>
    <property type="match status" value="1"/>
</dbReference>
<feature type="domain" description="Schlafen AlbA-2" evidence="1">
    <location>
        <begin position="21"/>
        <end position="139"/>
    </location>
</feature>
<organism evidence="2 3">
    <name type="scientific">Centipeda periodontii DSM 2778</name>
    <dbReference type="NCBI Taxonomy" id="888060"/>
    <lineage>
        <taxon>Bacteria</taxon>
        <taxon>Bacillati</taxon>
        <taxon>Bacillota</taxon>
        <taxon>Negativicutes</taxon>
        <taxon>Selenomonadales</taxon>
        <taxon>Selenomonadaceae</taxon>
        <taxon>Centipeda</taxon>
    </lineage>
</organism>
<proteinExistence type="predicted"/>
<dbReference type="InterPro" id="IPR036390">
    <property type="entry name" value="WH_DNA-bd_sf"/>
</dbReference>
<dbReference type="Gene3D" id="3.30.565.60">
    <property type="match status" value="1"/>
</dbReference>
<reference evidence="2 3" key="1">
    <citation type="submission" date="2011-04" db="EMBL/GenBank/DDBJ databases">
        <authorList>
            <person name="Muzny D."/>
            <person name="Qin X."/>
            <person name="Deng J."/>
            <person name="Jiang H."/>
            <person name="Liu Y."/>
            <person name="Qu J."/>
            <person name="Song X.-Z."/>
            <person name="Zhang L."/>
            <person name="Thornton R."/>
            <person name="Coyle M."/>
            <person name="Francisco L."/>
            <person name="Jackson L."/>
            <person name="Javaid M."/>
            <person name="Korchina V."/>
            <person name="Kovar C."/>
            <person name="Mata R."/>
            <person name="Mathew T."/>
            <person name="Ngo R."/>
            <person name="Nguyen L."/>
            <person name="Nguyen N."/>
            <person name="Okwuonu G."/>
            <person name="Ongeri F."/>
            <person name="Pham C."/>
            <person name="Simmons D."/>
            <person name="Wilczek-Boney K."/>
            <person name="Hale W."/>
            <person name="Jakkamsetti A."/>
            <person name="Pham P."/>
            <person name="Ruth R."/>
            <person name="San Lucas F."/>
            <person name="Warren J."/>
            <person name="Zhang J."/>
            <person name="Zhao Z."/>
            <person name="Zhou C."/>
            <person name="Zhu D."/>
            <person name="Lee S."/>
            <person name="Bess C."/>
            <person name="Blankenburg K."/>
            <person name="Forbes L."/>
            <person name="Fu Q."/>
            <person name="Gubbala S."/>
            <person name="Hirani K."/>
            <person name="Jayaseelan J.C."/>
            <person name="Lara F."/>
            <person name="Munidasa M."/>
            <person name="Palculict T."/>
            <person name="Patil S."/>
            <person name="Pu L.-L."/>
            <person name="Saada N."/>
            <person name="Tang L."/>
            <person name="Weissenberger G."/>
            <person name="Zhu Y."/>
            <person name="Hemphill L."/>
            <person name="Shang Y."/>
            <person name="Youmans B."/>
            <person name="Ayvaz T."/>
            <person name="Ross M."/>
            <person name="Santibanez J."/>
            <person name="Aqrawi P."/>
            <person name="Gross S."/>
            <person name="Joshi V."/>
            <person name="Fowler G."/>
            <person name="Nazareth L."/>
            <person name="Reid J."/>
            <person name="Worley K."/>
            <person name="Petrosino J."/>
            <person name="Highlander S."/>
            <person name="Gibbs R."/>
        </authorList>
    </citation>
    <scope>NUCLEOTIDE SEQUENCE [LARGE SCALE GENOMIC DNA]</scope>
    <source>
        <strain evidence="2 3">DSM 2778</strain>
    </source>
</reference>
<sequence>MPVSSAINRMLTLDYILHEKENKYFDCKSAQIKPSDLAPLISAFANADGGTIVIGVSNTTRTLEGVNFVGQDRINDFISAPKDFCRPMPRYQKEFLDVVNVNGAADRLLLLHIQESTGQIVRNIQERVWLRIADRTKELHGDDLKNLEYAKSTRSFEDEPNWDARIEDLDAGLLDQYKAVIGAAEQSSLQVLRARGFVKRAQEKEYLSNAAVLLFAKNIAQFYPNCRVRFLRYDGTYAGVGTKINITRDKSIELPLLRIIEETKSFIATQLREFMMFDVSSGKFQSVPEYPEFAWLEGIVNAVTHREYAMSGSFIKVTMYDDRLEIESPGRLPNIVTIENIKETRYSRNPRISRVLTEFGWVRELNEGVNRIYQEMADFFLDEPVYTESKENVRLVLTNNILMRQRRQELHTIDHVGAPAWDGLDHIQQQLLTYIINHGPARRSELSAYTKRSSGTILKRLNTLIDMELVKANGGKYDPNRTYEAILPKGNL</sequence>
<dbReference type="InterPro" id="IPR038461">
    <property type="entry name" value="Schlafen_AlbA_2_dom_sf"/>
</dbReference>
<accession>F5RJ66</accession>
<dbReference type="HOGENOM" id="CLU_024970_3_1_9"/>
<evidence type="ECO:0000259" key="1">
    <source>
        <dbReference type="Pfam" id="PF04326"/>
    </source>
</evidence>
<comment type="caution">
    <text evidence="2">The sequence shown here is derived from an EMBL/GenBank/DDBJ whole genome shotgun (WGS) entry which is preliminary data.</text>
</comment>
<evidence type="ECO:0000313" key="3">
    <source>
        <dbReference type="Proteomes" id="UP000004067"/>
    </source>
</evidence>
<dbReference type="AlphaFoldDB" id="F5RJ66"/>
<dbReference type="PANTHER" id="PTHR30595:SF6">
    <property type="entry name" value="SCHLAFEN ALBA-2 DOMAIN-CONTAINING PROTEIN"/>
    <property type="match status" value="1"/>
</dbReference>